<dbReference type="Proteomes" id="UP000038802">
    <property type="component" value="Unassembled WGS sequence"/>
</dbReference>
<feature type="compositionally biased region" description="Basic and acidic residues" evidence="1">
    <location>
        <begin position="1"/>
        <end position="11"/>
    </location>
</feature>
<dbReference type="Proteomes" id="UP000039021">
    <property type="component" value="Unassembled WGS sequence"/>
</dbReference>
<accession>A0A0U0U096</accession>
<protein>
    <submittedName>
        <fullName evidence="2">Uncharacterized protein</fullName>
    </submittedName>
</protein>
<name>A0A0U0U096_MYCTX</name>
<reference evidence="4 5" key="1">
    <citation type="submission" date="2015-03" db="EMBL/GenBank/DDBJ databases">
        <authorList>
            <consortium name="Pathogen Informatics"/>
        </authorList>
    </citation>
    <scope>NUCLEOTIDE SEQUENCE [LARGE SCALE GENOMIC DNA]</scope>
    <source>
        <strain evidence="4">K00500041</strain>
        <strain evidence="5">N09902308</strain>
    </source>
</reference>
<proteinExistence type="predicted"/>
<feature type="region of interest" description="Disordered" evidence="1">
    <location>
        <begin position="1"/>
        <end position="39"/>
    </location>
</feature>
<evidence type="ECO:0000313" key="5">
    <source>
        <dbReference type="Proteomes" id="UP000039021"/>
    </source>
</evidence>
<evidence type="ECO:0000313" key="4">
    <source>
        <dbReference type="Proteomes" id="UP000038802"/>
    </source>
</evidence>
<organism evidence="2 4">
    <name type="scientific">Mycobacterium tuberculosis</name>
    <dbReference type="NCBI Taxonomy" id="1773"/>
    <lineage>
        <taxon>Bacteria</taxon>
        <taxon>Bacillati</taxon>
        <taxon>Actinomycetota</taxon>
        <taxon>Actinomycetes</taxon>
        <taxon>Mycobacteriales</taxon>
        <taxon>Mycobacteriaceae</taxon>
        <taxon>Mycobacterium</taxon>
        <taxon>Mycobacterium tuberculosis complex</taxon>
    </lineage>
</organism>
<evidence type="ECO:0000256" key="1">
    <source>
        <dbReference type="SAM" id="MobiDB-lite"/>
    </source>
</evidence>
<dbReference type="EMBL" id="CSAE01000575">
    <property type="protein sequence ID" value="COW55506.1"/>
    <property type="molecule type" value="Genomic_DNA"/>
</dbReference>
<feature type="compositionally biased region" description="Low complexity" evidence="1">
    <location>
        <begin position="18"/>
        <end position="33"/>
    </location>
</feature>
<reference evidence="2" key="3">
    <citation type="submission" date="2015-03" db="EMBL/GenBank/DDBJ databases">
        <authorList>
            <person name="Murphy D."/>
        </authorList>
    </citation>
    <scope>NUCLEOTIDE SEQUENCE [LARGE SCALE GENOMIC DNA]</scope>
    <source>
        <strain evidence="2">K00500041</strain>
    </source>
</reference>
<evidence type="ECO:0000313" key="2">
    <source>
        <dbReference type="EMBL" id="COW55506.1"/>
    </source>
</evidence>
<reference evidence="3" key="2">
    <citation type="submission" date="2015-03" db="EMBL/GenBank/DDBJ databases">
        <authorList>
            <consortium name="Pathogen Informatics"/>
            <person name="Murphy D."/>
        </authorList>
    </citation>
    <scope>NUCLEOTIDE SEQUENCE</scope>
    <source>
        <strain evidence="3">N09902308</strain>
    </source>
</reference>
<gene>
    <name evidence="2" type="ORF">ERS007703_03849</name>
    <name evidence="3" type="ORF">ERS007739_02382</name>
</gene>
<dbReference type="AlphaFoldDB" id="A0A0U0U096"/>
<sequence>MAQRGARDVEPSLRCNATSSTLTTTPSISWSTSWRCSPQ</sequence>
<dbReference type="EMBL" id="CSBK01001081">
    <property type="protein sequence ID" value="COY28919.1"/>
    <property type="molecule type" value="Genomic_DNA"/>
</dbReference>
<evidence type="ECO:0000313" key="3">
    <source>
        <dbReference type="EMBL" id="COY28919.1"/>
    </source>
</evidence>